<comment type="caution">
    <text evidence="1">The sequence shown here is derived from an EMBL/GenBank/DDBJ whole genome shotgun (WGS) entry which is preliminary data.</text>
</comment>
<sequence>MVEEGGARSRRCIISGVLSHVQISGRARFPALAGGGRELLHCGSARSRKRPLAARKPHRAKAADRLPEIRRVAEHVGTGVNRNYWSATTVSNNTANAWNTNLSNGNTNNNAKTNANYVRCVRPGMVSSASGSPRFLHGLGFRVYDDEPLVRRLYVFLERAEMRLP</sequence>
<dbReference type="Proteomes" id="UP000034185">
    <property type="component" value="Unassembled WGS sequence"/>
</dbReference>
<evidence type="ECO:0000313" key="2">
    <source>
        <dbReference type="Proteomes" id="UP000034185"/>
    </source>
</evidence>
<name>A0A0G1X5V9_9BACT</name>
<reference evidence="1 2" key="1">
    <citation type="journal article" date="2015" name="Nature">
        <title>rRNA introns, odd ribosomes, and small enigmatic genomes across a large radiation of phyla.</title>
        <authorList>
            <person name="Brown C.T."/>
            <person name="Hug L.A."/>
            <person name="Thomas B.C."/>
            <person name="Sharon I."/>
            <person name="Castelle C.J."/>
            <person name="Singh A."/>
            <person name="Wilkins M.J."/>
            <person name="Williams K.H."/>
            <person name="Banfield J.F."/>
        </authorList>
    </citation>
    <scope>NUCLEOTIDE SEQUENCE [LARGE SCALE GENOMIC DNA]</scope>
</reference>
<dbReference type="EMBL" id="LCRA01000033">
    <property type="protein sequence ID" value="KKW26195.1"/>
    <property type="molecule type" value="Genomic_DNA"/>
</dbReference>
<proteinExistence type="predicted"/>
<evidence type="ECO:0000313" key="1">
    <source>
        <dbReference type="EMBL" id="KKW26195.1"/>
    </source>
</evidence>
<dbReference type="AlphaFoldDB" id="A0A0G1X5V9"/>
<protein>
    <submittedName>
        <fullName evidence="1">Uncharacterized protein</fullName>
    </submittedName>
</protein>
<gene>
    <name evidence="1" type="ORF">UY70_C0033G0012</name>
</gene>
<organism evidence="1 2">
    <name type="scientific">Candidatus Kaiserbacteria bacterium GW2011_GWB1_52_6</name>
    <dbReference type="NCBI Taxonomy" id="1618674"/>
    <lineage>
        <taxon>Bacteria</taxon>
        <taxon>Candidatus Kaiseribacteriota</taxon>
    </lineage>
</organism>
<accession>A0A0G1X5V9</accession>